<dbReference type="GO" id="GO:0004588">
    <property type="term" value="F:orotate phosphoribosyltransferase activity"/>
    <property type="evidence" value="ECO:0007669"/>
    <property type="project" value="TreeGrafter"/>
</dbReference>
<evidence type="ECO:0000256" key="3">
    <source>
        <dbReference type="ARBA" id="ARBA00023163"/>
    </source>
</evidence>
<feature type="compositionally biased region" description="Polar residues" evidence="5">
    <location>
        <begin position="1"/>
        <end position="16"/>
    </location>
</feature>
<evidence type="ECO:0000256" key="5">
    <source>
        <dbReference type="SAM" id="MobiDB-lite"/>
    </source>
</evidence>
<dbReference type="SUPFAM" id="SSF53271">
    <property type="entry name" value="PRTase-like"/>
    <property type="match status" value="1"/>
</dbReference>
<dbReference type="HAMAP" id="MF_01214">
    <property type="entry name" value="GfcR"/>
    <property type="match status" value="1"/>
</dbReference>
<feature type="region of interest" description="Disordered" evidence="5">
    <location>
        <begin position="1"/>
        <end position="44"/>
    </location>
</feature>
<reference evidence="7" key="1">
    <citation type="journal article" date="2007" name="BMC Evol. Biol.">
        <title>Evolution of rhodopsin ion pumps in haloarchaea.</title>
        <authorList>
            <person name="Sharma A.K."/>
            <person name="Walsh D.A."/>
            <person name="Bapteste E."/>
            <person name="Rodriguez-Valera F."/>
            <person name="Ford Doolittle W."/>
            <person name="Papke R.T."/>
        </authorList>
    </citation>
    <scope>NUCLEOTIDE SEQUENCE</scope>
</reference>
<keyword evidence="7" id="KW-0808">Transferase</keyword>
<comment type="similarity">
    <text evidence="4">Belongs to the purine/pyrimidine phosphoribosyltransferase family. GfcR subfamily.</text>
</comment>
<keyword evidence="1 4" id="KW-0805">Transcription regulation</keyword>
<dbReference type="GO" id="GO:0010468">
    <property type="term" value="P:regulation of gene expression"/>
    <property type="evidence" value="ECO:0007669"/>
    <property type="project" value="UniProtKB-UniRule"/>
</dbReference>
<evidence type="ECO:0000259" key="6">
    <source>
        <dbReference type="Pfam" id="PF00156"/>
    </source>
</evidence>
<evidence type="ECO:0000256" key="4">
    <source>
        <dbReference type="HAMAP-Rule" id="MF_01214"/>
    </source>
</evidence>
<feature type="domain" description="Phosphoribosyltransferase" evidence="6">
    <location>
        <begin position="111"/>
        <end position="236"/>
    </location>
</feature>
<dbReference type="GO" id="GO:0019856">
    <property type="term" value="P:pyrimidine nucleobase biosynthetic process"/>
    <property type="evidence" value="ECO:0007669"/>
    <property type="project" value="TreeGrafter"/>
</dbReference>
<keyword evidence="7" id="KW-0328">Glycosyltransferase</keyword>
<evidence type="ECO:0000313" key="7">
    <source>
        <dbReference type="EMBL" id="ABT17362.1"/>
    </source>
</evidence>
<evidence type="ECO:0000256" key="1">
    <source>
        <dbReference type="ARBA" id="ARBA00023015"/>
    </source>
</evidence>
<dbReference type="InterPro" id="IPR053401">
    <property type="entry name" value="GcfR_halob"/>
</dbReference>
<accession>A7U0T1</accession>
<dbReference type="EMBL" id="EF558547">
    <property type="protein sequence ID" value="ABT17362.1"/>
    <property type="molecule type" value="Genomic_DNA"/>
</dbReference>
<gene>
    <name evidence="7" type="primary">FLAS10H9.3</name>
    <name evidence="4" type="synonym">gfcR</name>
</gene>
<comment type="function">
    <text evidence="4">DNA-binding transcriptional regulator that functions as a regulator of central sugar catabolic pathways.</text>
</comment>
<dbReference type="Pfam" id="PF00156">
    <property type="entry name" value="Pribosyltran"/>
    <property type="match status" value="1"/>
</dbReference>
<dbReference type="NCBIfam" id="NF045507">
    <property type="entry name" value="transregGfcR_Halo"/>
    <property type="match status" value="1"/>
</dbReference>
<protein>
    <recommendedName>
        <fullName evidence="4">Transcriptional regulator GfcR</fullName>
    </recommendedName>
</protein>
<keyword evidence="3 4" id="KW-0804">Transcription</keyword>
<sequence>MSNERSQYPRTLTQRTPKVAPVNARNCDRSRRSSERGNGHVGWRRTPVMKNVDDLIESAQALAERGFSRGEIADELNVSRETASWLVERSGAAQAADAGGPAIPDDIHVDWSALGRDSARLSYVGQAMADLLSKQGEAVDLTVGIENAGVPLATVVADELDTDIAAYAPSKHQWESEGDTGDQRGSFSRNFADIRDRECYVVDDTVTSGTTMTETIEAITERGGEPVAGVVLVDKQGLDAVDGVPVYSLIRAIRVGDA</sequence>
<dbReference type="InterPro" id="IPR022854">
    <property type="entry name" value="GfcR-like"/>
</dbReference>
<dbReference type="GO" id="GO:0006222">
    <property type="term" value="P:UMP biosynthetic process"/>
    <property type="evidence" value="ECO:0007669"/>
    <property type="project" value="TreeGrafter"/>
</dbReference>
<proteinExistence type="inferred from homology"/>
<comment type="domain">
    <text evidence="4">Contains an N-terminal DNA-binding winged helix-turn-helix domain and a C-terminal regulatory domain (or effector binding domain) resembling phosphoribosyltransferase (PRT) domain.</text>
</comment>
<dbReference type="PANTHER" id="PTHR19278">
    <property type="entry name" value="OROTATE PHOSPHORIBOSYLTRANSFERASE"/>
    <property type="match status" value="1"/>
</dbReference>
<dbReference type="GO" id="GO:0003677">
    <property type="term" value="F:DNA binding"/>
    <property type="evidence" value="ECO:0007669"/>
    <property type="project" value="UniProtKB-UniRule"/>
</dbReference>
<feature type="compositionally biased region" description="Basic and acidic residues" evidence="5">
    <location>
        <begin position="26"/>
        <end position="38"/>
    </location>
</feature>
<evidence type="ECO:0000256" key="2">
    <source>
        <dbReference type="ARBA" id="ARBA00023125"/>
    </source>
</evidence>
<dbReference type="InterPro" id="IPR000836">
    <property type="entry name" value="PRTase_dom"/>
</dbReference>
<dbReference type="AlphaFoldDB" id="A7U0T1"/>
<dbReference type="NCBIfam" id="NF002620">
    <property type="entry name" value="PRK02277.1"/>
    <property type="match status" value="1"/>
</dbReference>
<name>A7U0T1_9EURY</name>
<dbReference type="InterPro" id="IPR029057">
    <property type="entry name" value="PRTase-like"/>
</dbReference>
<organism evidence="7">
    <name type="scientific">uncultured haloarchaeon FLAS10H9</name>
    <dbReference type="NCBI Taxonomy" id="447098"/>
    <lineage>
        <taxon>Archaea</taxon>
        <taxon>Methanobacteriati</taxon>
        <taxon>Methanobacteriota</taxon>
        <taxon>Stenosarchaea group</taxon>
        <taxon>Halobacteria</taxon>
        <taxon>Halobacteriales</taxon>
        <taxon>Halobacteriaceae</taxon>
        <taxon>environmental samples</taxon>
    </lineage>
</organism>
<keyword evidence="2 4" id="KW-0238">DNA-binding</keyword>
<dbReference type="PANTHER" id="PTHR19278:SF41">
    <property type="entry name" value="PYRE-LIKE PROTEIN"/>
    <property type="match status" value="1"/>
</dbReference>
<dbReference type="Gene3D" id="3.40.50.2020">
    <property type="match status" value="1"/>
</dbReference>
<dbReference type="CDD" id="cd06223">
    <property type="entry name" value="PRTases_typeI"/>
    <property type="match status" value="1"/>
</dbReference>